<evidence type="ECO:0000313" key="2">
    <source>
        <dbReference type="EMBL" id="GFS86500.1"/>
    </source>
</evidence>
<accession>A0A8X6MZV7</accession>
<dbReference type="AlphaFoldDB" id="A0A8X6MZV7"/>
<organism evidence="2 3">
    <name type="scientific">Nephila pilipes</name>
    <name type="common">Giant wood spider</name>
    <name type="synonym">Nephila maculata</name>
    <dbReference type="NCBI Taxonomy" id="299642"/>
    <lineage>
        <taxon>Eukaryota</taxon>
        <taxon>Metazoa</taxon>
        <taxon>Ecdysozoa</taxon>
        <taxon>Arthropoda</taxon>
        <taxon>Chelicerata</taxon>
        <taxon>Arachnida</taxon>
        <taxon>Araneae</taxon>
        <taxon>Araneomorphae</taxon>
        <taxon>Entelegynae</taxon>
        <taxon>Araneoidea</taxon>
        <taxon>Nephilidae</taxon>
        <taxon>Nephila</taxon>
    </lineage>
</organism>
<dbReference type="EMBL" id="BMAW01052616">
    <property type="protein sequence ID" value="GFS86500.1"/>
    <property type="molecule type" value="Genomic_DNA"/>
</dbReference>
<name>A0A8X6MZV7_NEPPI</name>
<reference evidence="2" key="1">
    <citation type="submission" date="2020-08" db="EMBL/GenBank/DDBJ databases">
        <title>Multicomponent nature underlies the extraordinary mechanical properties of spider dragline silk.</title>
        <authorList>
            <person name="Kono N."/>
            <person name="Nakamura H."/>
            <person name="Mori M."/>
            <person name="Yoshida Y."/>
            <person name="Ohtoshi R."/>
            <person name="Malay A.D."/>
            <person name="Moran D.A.P."/>
            <person name="Tomita M."/>
            <person name="Numata K."/>
            <person name="Arakawa K."/>
        </authorList>
    </citation>
    <scope>NUCLEOTIDE SEQUENCE</scope>
</reference>
<comment type="caution">
    <text evidence="2">The sequence shown here is derived from an EMBL/GenBank/DDBJ whole genome shotgun (WGS) entry which is preliminary data.</text>
</comment>
<feature type="compositionally biased region" description="Polar residues" evidence="1">
    <location>
        <begin position="287"/>
        <end position="302"/>
    </location>
</feature>
<proteinExistence type="predicted"/>
<feature type="region of interest" description="Disordered" evidence="1">
    <location>
        <begin position="273"/>
        <end position="309"/>
    </location>
</feature>
<gene>
    <name evidence="2" type="primary">NCL1_20329</name>
    <name evidence="2" type="ORF">NPIL_320491</name>
</gene>
<protein>
    <submittedName>
        <fullName evidence="2">Uncharacterized protein</fullName>
    </submittedName>
</protein>
<evidence type="ECO:0000256" key="1">
    <source>
        <dbReference type="SAM" id="MobiDB-lite"/>
    </source>
</evidence>
<evidence type="ECO:0000313" key="3">
    <source>
        <dbReference type="Proteomes" id="UP000887013"/>
    </source>
</evidence>
<sequence>MNRIFPFVSPLLTLESINNSQEEMLYITRMRNVIKFQIETSDDYELLRIGYFRHKILCLRTVTSTLKTCLSHTLSNIVKSHVLVHNVEPFLQWWTISIDDDGFPDRKYAIQSGIRVWKTVGSSKDGFLVATITNCAFIYVVNTRYNWADAQLFTSTTLDSIRISAPANDVNSINHTWRRVYDSNCTLFSCSENDIAAFVKEQMTRRTKPVNILKQLMKRAEGGSFNEYQILKVIASPYYYELPHQNEQEYFLFTTDNSWSFVNPLVVPAAPVSPPLGEPSGDAVGSTPETAQITEKASSAQYSREGDRV</sequence>
<dbReference type="Proteomes" id="UP000887013">
    <property type="component" value="Unassembled WGS sequence"/>
</dbReference>
<keyword evidence="3" id="KW-1185">Reference proteome</keyword>